<sequence>MSELSEEELQEKLERLRISLIEASARRAKPYAKVSIDIKQAACINIPSSSSSVSSMANNRTTLKKLASPVHDQIPLCIEYPRLNADFELKSEIIHLLPTFHGFVGEDPNHH</sequence>
<dbReference type="EMBL" id="JXTB01000348">
    <property type="protein sequence ID" value="PON44542.1"/>
    <property type="molecule type" value="Genomic_DNA"/>
</dbReference>
<evidence type="ECO:0000313" key="2">
    <source>
        <dbReference type="Proteomes" id="UP000237105"/>
    </source>
</evidence>
<proteinExistence type="predicted"/>
<accession>A0A2P5B6W3</accession>
<comment type="caution">
    <text evidence="1">The sequence shown here is derived from an EMBL/GenBank/DDBJ whole genome shotgun (WGS) entry which is preliminary data.</text>
</comment>
<dbReference type="OrthoDB" id="1305902at2759"/>
<protein>
    <submittedName>
        <fullName evidence="1">Uncharacterized protein</fullName>
    </submittedName>
</protein>
<dbReference type="AlphaFoldDB" id="A0A2P5B6W3"/>
<organism evidence="1 2">
    <name type="scientific">Parasponia andersonii</name>
    <name type="common">Sponia andersonii</name>
    <dbReference type="NCBI Taxonomy" id="3476"/>
    <lineage>
        <taxon>Eukaryota</taxon>
        <taxon>Viridiplantae</taxon>
        <taxon>Streptophyta</taxon>
        <taxon>Embryophyta</taxon>
        <taxon>Tracheophyta</taxon>
        <taxon>Spermatophyta</taxon>
        <taxon>Magnoliopsida</taxon>
        <taxon>eudicotyledons</taxon>
        <taxon>Gunneridae</taxon>
        <taxon>Pentapetalae</taxon>
        <taxon>rosids</taxon>
        <taxon>fabids</taxon>
        <taxon>Rosales</taxon>
        <taxon>Cannabaceae</taxon>
        <taxon>Parasponia</taxon>
    </lineage>
</organism>
<dbReference type="Proteomes" id="UP000237105">
    <property type="component" value="Unassembled WGS sequence"/>
</dbReference>
<gene>
    <name evidence="1" type="ORF">PanWU01x14_266200</name>
</gene>
<name>A0A2P5B6W3_PARAD</name>
<keyword evidence="2" id="KW-1185">Reference proteome</keyword>
<reference evidence="2" key="1">
    <citation type="submission" date="2016-06" db="EMBL/GenBank/DDBJ databases">
        <title>Parallel loss of symbiosis genes in relatives of nitrogen-fixing non-legume Parasponia.</title>
        <authorList>
            <person name="Van Velzen R."/>
            <person name="Holmer R."/>
            <person name="Bu F."/>
            <person name="Rutten L."/>
            <person name="Van Zeijl A."/>
            <person name="Liu W."/>
            <person name="Santuari L."/>
            <person name="Cao Q."/>
            <person name="Sharma T."/>
            <person name="Shen D."/>
            <person name="Roswanjaya Y."/>
            <person name="Wardhani T."/>
            <person name="Kalhor M.S."/>
            <person name="Jansen J."/>
            <person name="Van den Hoogen J."/>
            <person name="Gungor B."/>
            <person name="Hartog M."/>
            <person name="Hontelez J."/>
            <person name="Verver J."/>
            <person name="Yang W.-C."/>
            <person name="Schijlen E."/>
            <person name="Repin R."/>
            <person name="Schilthuizen M."/>
            <person name="Schranz E."/>
            <person name="Heidstra R."/>
            <person name="Miyata K."/>
            <person name="Fedorova E."/>
            <person name="Kohlen W."/>
            <person name="Bisseling T."/>
            <person name="Smit S."/>
            <person name="Geurts R."/>
        </authorList>
    </citation>
    <scope>NUCLEOTIDE SEQUENCE [LARGE SCALE GENOMIC DNA]</scope>
    <source>
        <strain evidence="2">cv. WU1-14</strain>
    </source>
</reference>
<evidence type="ECO:0000313" key="1">
    <source>
        <dbReference type="EMBL" id="PON44542.1"/>
    </source>
</evidence>